<feature type="site" description="Transition state stabilizer" evidence="7">
    <location>
        <position position="20"/>
    </location>
</feature>
<evidence type="ECO:0000256" key="2">
    <source>
        <dbReference type="ARBA" id="ARBA00004787"/>
    </source>
</evidence>
<organism evidence="8 9">
    <name type="scientific">Gloeomargarita lithophora Alchichica-D10</name>
    <dbReference type="NCBI Taxonomy" id="1188229"/>
    <lineage>
        <taxon>Bacteria</taxon>
        <taxon>Bacillati</taxon>
        <taxon>Cyanobacteriota</taxon>
        <taxon>Cyanophyceae</taxon>
        <taxon>Gloeomargaritales</taxon>
        <taxon>Gloeomargaritaceae</taxon>
        <taxon>Gloeomargarita</taxon>
    </lineage>
</organism>
<dbReference type="PROSITE" id="PS01295">
    <property type="entry name" value="ISPD"/>
    <property type="match status" value="1"/>
</dbReference>
<dbReference type="PANTHER" id="PTHR32125:SF4">
    <property type="entry name" value="2-C-METHYL-D-ERYTHRITOL 4-PHOSPHATE CYTIDYLYLTRANSFERASE, CHLOROPLASTIC"/>
    <property type="match status" value="1"/>
</dbReference>
<evidence type="ECO:0000256" key="4">
    <source>
        <dbReference type="ARBA" id="ARBA00022679"/>
    </source>
</evidence>
<dbReference type="UniPathway" id="UPA00056">
    <property type="reaction ID" value="UER00093"/>
</dbReference>
<dbReference type="CDD" id="cd02516">
    <property type="entry name" value="CDP-ME_synthetase"/>
    <property type="match status" value="1"/>
</dbReference>
<keyword evidence="5 7" id="KW-0548">Nucleotidyltransferase</keyword>
<evidence type="ECO:0000256" key="7">
    <source>
        <dbReference type="HAMAP-Rule" id="MF_00108"/>
    </source>
</evidence>
<evidence type="ECO:0000256" key="6">
    <source>
        <dbReference type="ARBA" id="ARBA00023229"/>
    </source>
</evidence>
<dbReference type="SUPFAM" id="SSF53448">
    <property type="entry name" value="Nucleotide-diphospho-sugar transferases"/>
    <property type="match status" value="1"/>
</dbReference>
<sequence>MYVLIAAAGQGKRMGHDRNKLLLTLQGQPILAWTLARVLHAQPKWVGVMAQPADWPAIQTILTHLAPPLPVDIIPGGDTRQASVWNGLQALPPAADTVLIHDGARCLASPALFHRCQAALSTAIGVIAAIPVKDTIKVVPNPPVIAQTPERAHLWAAQTPQGFQVTILKACHAQALAQQWQVTDDAALLERCQYPVQVVLGEDTNLKITTPPDLLIAQALLNHGL</sequence>
<dbReference type="InterPro" id="IPR001228">
    <property type="entry name" value="IspD"/>
</dbReference>
<proteinExistence type="inferred from homology"/>
<evidence type="ECO:0000256" key="1">
    <source>
        <dbReference type="ARBA" id="ARBA00001282"/>
    </source>
</evidence>
<comment type="catalytic activity">
    <reaction evidence="1 7">
        <text>2-C-methyl-D-erythritol 4-phosphate + CTP + H(+) = 4-CDP-2-C-methyl-D-erythritol + diphosphate</text>
        <dbReference type="Rhea" id="RHEA:13429"/>
        <dbReference type="ChEBI" id="CHEBI:15378"/>
        <dbReference type="ChEBI" id="CHEBI:33019"/>
        <dbReference type="ChEBI" id="CHEBI:37563"/>
        <dbReference type="ChEBI" id="CHEBI:57823"/>
        <dbReference type="ChEBI" id="CHEBI:58262"/>
        <dbReference type="EC" id="2.7.7.60"/>
    </reaction>
</comment>
<dbReference type="GO" id="GO:0019288">
    <property type="term" value="P:isopentenyl diphosphate biosynthetic process, methylerythritol 4-phosphate pathway"/>
    <property type="evidence" value="ECO:0007669"/>
    <property type="project" value="UniProtKB-UniRule"/>
</dbReference>
<evidence type="ECO:0000256" key="5">
    <source>
        <dbReference type="ARBA" id="ARBA00022695"/>
    </source>
</evidence>
<gene>
    <name evidence="7 8" type="primary">ispD</name>
    <name evidence="8" type="ORF">GlitD10_0394</name>
</gene>
<dbReference type="HAMAP" id="MF_00108">
    <property type="entry name" value="IspD"/>
    <property type="match status" value="1"/>
</dbReference>
<dbReference type="InterPro" id="IPR034683">
    <property type="entry name" value="IspD/TarI"/>
</dbReference>
<dbReference type="FunFam" id="3.90.550.10:FF:000003">
    <property type="entry name" value="2-C-methyl-D-erythritol 4-phosphate cytidylyltransferase"/>
    <property type="match status" value="1"/>
</dbReference>
<feature type="site" description="Transition state stabilizer" evidence="7">
    <location>
        <position position="13"/>
    </location>
</feature>
<accession>A0A1J0A9Y1</accession>
<dbReference type="STRING" id="1188229.GlitD10_0394"/>
<dbReference type="EMBL" id="CP017675">
    <property type="protein sequence ID" value="APB32705.1"/>
    <property type="molecule type" value="Genomic_DNA"/>
</dbReference>
<dbReference type="Gene3D" id="3.90.550.10">
    <property type="entry name" value="Spore Coat Polysaccharide Biosynthesis Protein SpsA, Chain A"/>
    <property type="match status" value="1"/>
</dbReference>
<keyword evidence="9" id="KW-1185">Reference proteome</keyword>
<dbReference type="InterPro" id="IPR018294">
    <property type="entry name" value="ISPD_synthase_CS"/>
</dbReference>
<dbReference type="OrthoDB" id="9806837at2"/>
<keyword evidence="6 7" id="KW-0414">Isoprene biosynthesis</keyword>
<feature type="site" description="Positions MEP for the nucleophilic attack" evidence="7">
    <location>
        <position position="151"/>
    </location>
</feature>
<dbReference type="Pfam" id="PF01128">
    <property type="entry name" value="IspD"/>
    <property type="match status" value="1"/>
</dbReference>
<feature type="site" description="Positions MEP for the nucleophilic attack" evidence="7">
    <location>
        <position position="207"/>
    </location>
</feature>
<dbReference type="Proteomes" id="UP000180235">
    <property type="component" value="Chromosome"/>
</dbReference>
<name>A0A1J0A9Y1_9CYAN</name>
<evidence type="ECO:0000313" key="9">
    <source>
        <dbReference type="Proteomes" id="UP000180235"/>
    </source>
</evidence>
<dbReference type="AlphaFoldDB" id="A0A1J0A9Y1"/>
<comment type="similarity">
    <text evidence="3 7">Belongs to the IspD/TarI cytidylyltransferase family. IspD subfamily.</text>
</comment>
<comment type="pathway">
    <text evidence="2 7">Isoprenoid biosynthesis; isopentenyl diphosphate biosynthesis via DXP pathway; isopentenyl diphosphate from 1-deoxy-D-xylulose 5-phosphate: step 2/6.</text>
</comment>
<dbReference type="InterPro" id="IPR050088">
    <property type="entry name" value="IspD/TarI_cytidylyltransf_bact"/>
</dbReference>
<dbReference type="KEGG" id="glt:GlitD10_0394"/>
<dbReference type="PANTHER" id="PTHR32125">
    <property type="entry name" value="2-C-METHYL-D-ERYTHRITOL 4-PHOSPHATE CYTIDYLYLTRANSFERASE, CHLOROPLASTIC"/>
    <property type="match status" value="1"/>
</dbReference>
<dbReference type="NCBIfam" id="TIGR00453">
    <property type="entry name" value="ispD"/>
    <property type="match status" value="1"/>
</dbReference>
<dbReference type="RefSeq" id="WP_071453396.1">
    <property type="nucleotide sequence ID" value="NZ_CP017675.1"/>
</dbReference>
<keyword evidence="4 7" id="KW-0808">Transferase</keyword>
<evidence type="ECO:0000256" key="3">
    <source>
        <dbReference type="ARBA" id="ARBA00009789"/>
    </source>
</evidence>
<dbReference type="EC" id="2.7.7.60" evidence="7"/>
<evidence type="ECO:0000313" key="8">
    <source>
        <dbReference type="EMBL" id="APB32705.1"/>
    </source>
</evidence>
<dbReference type="InterPro" id="IPR029044">
    <property type="entry name" value="Nucleotide-diphossugar_trans"/>
</dbReference>
<comment type="function">
    <text evidence="7">Catalyzes the formation of 4-diphosphocytidyl-2-C-methyl-D-erythritol from CTP and 2-C-methyl-D-erythritol 4-phosphate (MEP).</text>
</comment>
<protein>
    <recommendedName>
        <fullName evidence="7">2-C-methyl-D-erythritol 4-phosphate cytidylyltransferase</fullName>
        <ecNumber evidence="7">2.7.7.60</ecNumber>
    </recommendedName>
    <alternativeName>
        <fullName evidence="7">4-diphosphocytidyl-2C-methyl-D-erythritol synthase</fullName>
    </alternativeName>
    <alternativeName>
        <fullName evidence="7">MEP cytidylyltransferase</fullName>
        <shortName evidence="7">MCT</shortName>
    </alternativeName>
</protein>
<reference evidence="8 9" key="1">
    <citation type="submission" date="2016-10" db="EMBL/GenBank/DDBJ databases">
        <title>Description of Gloeomargarita lithophora gen. nov., sp. nov., a thylakoid-bearing basal-branching cyanobacterium with intracellular carbonates, and proposal for Gloeomargaritales ord. nov.</title>
        <authorList>
            <person name="Moreira D."/>
            <person name="Tavera R."/>
            <person name="Benzerara K."/>
            <person name="Skouri-Panet F."/>
            <person name="Couradeau E."/>
            <person name="Gerard E."/>
            <person name="Loussert C."/>
            <person name="Novelo E."/>
            <person name="Zivanovic Y."/>
            <person name="Lopez-Garcia P."/>
        </authorList>
    </citation>
    <scope>NUCLEOTIDE SEQUENCE [LARGE SCALE GENOMIC DNA]</scope>
    <source>
        <strain evidence="8 9">D10</strain>
    </source>
</reference>
<dbReference type="GO" id="GO:0050518">
    <property type="term" value="F:2-C-methyl-D-erythritol 4-phosphate cytidylyltransferase activity"/>
    <property type="evidence" value="ECO:0007669"/>
    <property type="project" value="UniProtKB-UniRule"/>
</dbReference>